<dbReference type="EMBL" id="VLLF01000001">
    <property type="protein sequence ID" value="TWI92674.1"/>
    <property type="molecule type" value="Genomic_DNA"/>
</dbReference>
<dbReference type="PANTHER" id="PTHR44757">
    <property type="entry name" value="DIGUANYLATE CYCLASE DGCP"/>
    <property type="match status" value="1"/>
</dbReference>
<dbReference type="InterPro" id="IPR012226">
    <property type="entry name" value="Diguanyl_cyclase/Pdiesterase"/>
</dbReference>
<reference evidence="4 5" key="1">
    <citation type="submission" date="2019-07" db="EMBL/GenBank/DDBJ databases">
        <title>Genomic Encyclopedia of Archaeal and Bacterial Type Strains, Phase II (KMG-II): from individual species to whole genera.</title>
        <authorList>
            <person name="Goeker M."/>
        </authorList>
    </citation>
    <scope>NUCLEOTIDE SEQUENCE [LARGE SCALE GENOMIC DNA]</scope>
    <source>
        <strain evidence="4 5">ATCC BAA-252</strain>
    </source>
</reference>
<dbReference type="InterPro" id="IPR052155">
    <property type="entry name" value="Biofilm_reg_signaling"/>
</dbReference>
<dbReference type="NCBIfam" id="TIGR00229">
    <property type="entry name" value="sensory_box"/>
    <property type="match status" value="1"/>
</dbReference>
<dbReference type="Gene3D" id="3.30.70.270">
    <property type="match status" value="1"/>
</dbReference>
<dbReference type="Gene3D" id="3.30.450.40">
    <property type="match status" value="1"/>
</dbReference>
<comment type="caution">
    <text evidence="4">The sequence shown here is derived from an EMBL/GenBank/DDBJ whole genome shotgun (WGS) entry which is preliminary data.</text>
</comment>
<gene>
    <name evidence="4" type="ORF">JM93_00217</name>
</gene>
<dbReference type="SUPFAM" id="SSF141868">
    <property type="entry name" value="EAL domain-like"/>
    <property type="match status" value="1"/>
</dbReference>
<dbReference type="Pfam" id="PF13185">
    <property type="entry name" value="GAF_2"/>
    <property type="match status" value="1"/>
</dbReference>
<dbReference type="SMART" id="SM00086">
    <property type="entry name" value="PAC"/>
    <property type="match status" value="1"/>
</dbReference>
<organism evidence="4 5">
    <name type="scientific">Roseibium hamelinense</name>
    <dbReference type="NCBI Taxonomy" id="150831"/>
    <lineage>
        <taxon>Bacteria</taxon>
        <taxon>Pseudomonadati</taxon>
        <taxon>Pseudomonadota</taxon>
        <taxon>Alphaproteobacteria</taxon>
        <taxon>Hyphomicrobiales</taxon>
        <taxon>Stappiaceae</taxon>
        <taxon>Roseibium</taxon>
    </lineage>
</organism>
<dbReference type="RefSeq" id="WP_145340220.1">
    <property type="nucleotide sequence ID" value="NZ_SMLY01000087.1"/>
</dbReference>
<dbReference type="AlphaFoldDB" id="A0A562THF4"/>
<protein>
    <submittedName>
        <fullName evidence="4">PAS domain S-box-containing protein/diguanylate cyclase (GGDEF)-like protein</fullName>
    </submittedName>
</protein>
<dbReference type="InterPro" id="IPR000014">
    <property type="entry name" value="PAS"/>
</dbReference>
<dbReference type="PIRSF" id="PIRSF005925">
    <property type="entry name" value="Dos"/>
    <property type="match status" value="1"/>
</dbReference>
<evidence type="ECO:0000313" key="5">
    <source>
        <dbReference type="Proteomes" id="UP000320593"/>
    </source>
</evidence>
<dbReference type="PROSITE" id="PS50113">
    <property type="entry name" value="PAC"/>
    <property type="match status" value="1"/>
</dbReference>
<feature type="domain" description="GGDEF" evidence="3">
    <location>
        <begin position="366"/>
        <end position="500"/>
    </location>
</feature>
<dbReference type="InterPro" id="IPR000160">
    <property type="entry name" value="GGDEF_dom"/>
</dbReference>
<dbReference type="NCBIfam" id="TIGR00254">
    <property type="entry name" value="GGDEF"/>
    <property type="match status" value="1"/>
</dbReference>
<dbReference type="CDD" id="cd01948">
    <property type="entry name" value="EAL"/>
    <property type="match status" value="1"/>
</dbReference>
<dbReference type="Pfam" id="PF08448">
    <property type="entry name" value="PAS_4"/>
    <property type="match status" value="1"/>
</dbReference>
<dbReference type="Pfam" id="PF00563">
    <property type="entry name" value="EAL"/>
    <property type="match status" value="1"/>
</dbReference>
<dbReference type="Gene3D" id="3.30.450.20">
    <property type="entry name" value="PAS domain"/>
    <property type="match status" value="1"/>
</dbReference>
<dbReference type="Proteomes" id="UP000320593">
    <property type="component" value="Unassembled WGS sequence"/>
</dbReference>
<dbReference type="InterPro" id="IPR035965">
    <property type="entry name" value="PAS-like_dom_sf"/>
</dbReference>
<dbReference type="InterPro" id="IPR029016">
    <property type="entry name" value="GAF-like_dom_sf"/>
</dbReference>
<evidence type="ECO:0000259" key="3">
    <source>
        <dbReference type="PROSITE" id="PS50887"/>
    </source>
</evidence>
<dbReference type="SUPFAM" id="SSF55781">
    <property type="entry name" value="GAF domain-like"/>
    <property type="match status" value="1"/>
</dbReference>
<dbReference type="SUPFAM" id="SSF55073">
    <property type="entry name" value="Nucleotide cyclase"/>
    <property type="match status" value="1"/>
</dbReference>
<name>A0A562THF4_9HYPH</name>
<dbReference type="CDD" id="cd01949">
    <property type="entry name" value="GGDEF"/>
    <property type="match status" value="1"/>
</dbReference>
<dbReference type="InterPro" id="IPR001610">
    <property type="entry name" value="PAC"/>
</dbReference>
<dbReference type="OrthoDB" id="9814202at2"/>
<dbReference type="Pfam" id="PF00990">
    <property type="entry name" value="GGDEF"/>
    <property type="match status" value="1"/>
</dbReference>
<dbReference type="SMART" id="SM00267">
    <property type="entry name" value="GGDEF"/>
    <property type="match status" value="1"/>
</dbReference>
<dbReference type="InterPro" id="IPR043128">
    <property type="entry name" value="Rev_trsase/Diguanyl_cyclase"/>
</dbReference>
<dbReference type="PANTHER" id="PTHR44757:SF2">
    <property type="entry name" value="BIOFILM ARCHITECTURE MAINTENANCE PROTEIN MBAA"/>
    <property type="match status" value="1"/>
</dbReference>
<dbReference type="FunFam" id="3.30.70.270:FF:000001">
    <property type="entry name" value="Diguanylate cyclase domain protein"/>
    <property type="match status" value="1"/>
</dbReference>
<evidence type="ECO:0000259" key="2">
    <source>
        <dbReference type="PROSITE" id="PS50883"/>
    </source>
</evidence>
<dbReference type="InterPro" id="IPR029787">
    <property type="entry name" value="Nucleotide_cyclase"/>
</dbReference>
<feature type="domain" description="EAL" evidence="2">
    <location>
        <begin position="509"/>
        <end position="760"/>
    </location>
</feature>
<proteinExistence type="predicted"/>
<dbReference type="Gene3D" id="3.20.20.450">
    <property type="entry name" value="EAL domain"/>
    <property type="match status" value="1"/>
</dbReference>
<feature type="domain" description="PAC" evidence="1">
    <location>
        <begin position="116"/>
        <end position="168"/>
    </location>
</feature>
<accession>A0A562THF4</accession>
<evidence type="ECO:0000313" key="4">
    <source>
        <dbReference type="EMBL" id="TWI92674.1"/>
    </source>
</evidence>
<dbReference type="PROSITE" id="PS50887">
    <property type="entry name" value="GGDEF"/>
    <property type="match status" value="1"/>
</dbReference>
<evidence type="ECO:0000259" key="1">
    <source>
        <dbReference type="PROSITE" id="PS50113"/>
    </source>
</evidence>
<keyword evidence="5" id="KW-1185">Reference proteome</keyword>
<dbReference type="InterPro" id="IPR000700">
    <property type="entry name" value="PAS-assoc_C"/>
</dbReference>
<dbReference type="CDD" id="cd00130">
    <property type="entry name" value="PAS"/>
    <property type="match status" value="1"/>
</dbReference>
<dbReference type="SMART" id="SM00065">
    <property type="entry name" value="GAF"/>
    <property type="match status" value="1"/>
</dbReference>
<dbReference type="InterPro" id="IPR013656">
    <property type="entry name" value="PAS_4"/>
</dbReference>
<dbReference type="SUPFAM" id="SSF55785">
    <property type="entry name" value="PYP-like sensor domain (PAS domain)"/>
    <property type="match status" value="1"/>
</dbReference>
<sequence length="772" mass="85271">MGKQPENNSKTIFDRGTDFALSNSVTAMSELFGTSLDWASERQWLNVVADHLVDYLFVKDRNSRFLFANQKVVESFGCSHPNEILGKTDLDLHPQAMGQSYFLEEQQIMQSGHPKLDFEECAVTKNGGHRWFLSSKFPLSGADGNVVGIVGVARDITPRKKAELLRVGQARLLEDLAKGAPLEGLLRQLVLLIEEQLDGVHGSILLLDEDGRRLLTGAGPSLPPDYVEAVNGVEIGEAVGSCGTAAARRETVIVEDVLTNPLWADYRDLIRPTGYRSSWSTPFFDQSGEVLGTFALYSAAVRSPEEHERRLISEATRIAAIAVERLRAEEQIWSLAHNDVLTGLPNRYSLKKHLEKLLNTEDDGVANLTLVFMDLDRFKEINDGFGHATGDEVLKEVAARVRSEVPSQDMVIRFGGDEFVIVLGEVSGHPAVLDDLLDRVRTVVAAPVQAQGQRFSVTCSFGAVRYPQDAQTAGDLLRRADAAMYAAKAAGRDRVHFFDRFMGQGAKSRLVLLEDMRAGLRENAFFLDYQPQFDLQTGNIFGAEALVRWQHPELGLLPPSEFIPHAEETGLVVELGQWVLEEACRQNKRWQSEGLGPLLVGVNVSARQFWDGDLVGQVRAAVQAAGISGEYLELEITESLLIRNRDVAIATMSELRDFGVKLAIDDFGTGYSSLAALKHLPLTRLKIDRIFTGDISSECSIMQAIITLGKELGLSVIAEGIEEEAQVHALRRFGCDEGQGFHLGRPMRADQFTKCLAGQRLQRTVNVPDYSI</sequence>
<dbReference type="InterPro" id="IPR001633">
    <property type="entry name" value="EAL_dom"/>
</dbReference>
<dbReference type="SMART" id="SM00052">
    <property type="entry name" value="EAL"/>
    <property type="match status" value="1"/>
</dbReference>
<dbReference type="PROSITE" id="PS50883">
    <property type="entry name" value="EAL"/>
    <property type="match status" value="1"/>
</dbReference>
<dbReference type="InterPro" id="IPR003018">
    <property type="entry name" value="GAF"/>
</dbReference>
<dbReference type="GO" id="GO:0003824">
    <property type="term" value="F:catalytic activity"/>
    <property type="evidence" value="ECO:0007669"/>
    <property type="project" value="UniProtKB-ARBA"/>
</dbReference>
<dbReference type="InterPro" id="IPR035919">
    <property type="entry name" value="EAL_sf"/>
</dbReference>